<sequence length="299" mass="34168">MQKIGEIGNNPQKPDSGEYWTGNHQEIFAEVIYLNKTAQSQTINVDIKAEAKKPENAKSPAQVAAPPKPTKKEEDKPKGKCYCYLQGIVDTACNGKGNAVTDKHFESLAKDIGVEAKVFKAVAIVESGGRKSFLTVNGEQKAKILYERHYMYRFLKKIKTQEELDKLKKNTPDLVHNIGTYKDKNAKYGSEKEQFEKLKKAKEIDNDSAIKSCSWGKFQVMGKYYNYLYGSPNEMEEAMNMCEVQHFAYFKVYLKDVTGASMIKAMKEKNWNKIAELYNGPDYAINKYHTKMKNQYEKL</sequence>
<reference evidence="3" key="1">
    <citation type="submission" date="2022-10" db="EMBL/GenBank/DDBJ databases">
        <title>Chryseobacterium babae sp. nov. isolated from the gut of the beetle Oryctes rhinoceros, and Chryseobacterium kimseyorum sp. nov., isolated from a stick insect rearing cage.</title>
        <authorList>
            <person name="Shelomi M."/>
            <person name="Han C.-J."/>
            <person name="Chen W.-M."/>
            <person name="Chen H.-K."/>
            <person name="Liaw S.-J."/>
            <person name="Muhle E."/>
            <person name="Clermont D."/>
        </authorList>
    </citation>
    <scope>NUCLEOTIDE SEQUENCE</scope>
    <source>
        <strain evidence="3">WLa1L2M3</strain>
    </source>
</reference>
<accession>A0ABT3HNV0</accession>
<organism evidence="3 4">
    <name type="scientific">Chryseobacterium oryctis</name>
    <dbReference type="NCBI Taxonomy" id="2952618"/>
    <lineage>
        <taxon>Bacteria</taxon>
        <taxon>Pseudomonadati</taxon>
        <taxon>Bacteroidota</taxon>
        <taxon>Flavobacteriia</taxon>
        <taxon>Flavobacteriales</taxon>
        <taxon>Weeksellaceae</taxon>
        <taxon>Chryseobacterium group</taxon>
        <taxon>Chryseobacterium</taxon>
    </lineage>
</organism>
<keyword evidence="4" id="KW-1185">Reference proteome</keyword>
<gene>
    <name evidence="3" type="ORF">OH806_09340</name>
</gene>
<proteinExistence type="predicted"/>
<dbReference type="RefSeq" id="WP_264743405.1">
    <property type="nucleotide sequence ID" value="NZ_JAPDHV010000003.1"/>
</dbReference>
<evidence type="ECO:0000313" key="3">
    <source>
        <dbReference type="EMBL" id="MCW3161465.1"/>
    </source>
</evidence>
<feature type="region of interest" description="Disordered" evidence="1">
    <location>
        <begin position="1"/>
        <end position="21"/>
    </location>
</feature>
<feature type="region of interest" description="Disordered" evidence="1">
    <location>
        <begin position="50"/>
        <end position="77"/>
    </location>
</feature>
<dbReference type="EMBL" id="JAPDHV010000003">
    <property type="protein sequence ID" value="MCW3161465.1"/>
    <property type="molecule type" value="Genomic_DNA"/>
</dbReference>
<feature type="domain" description="N-acetylmuramidase" evidence="2">
    <location>
        <begin position="116"/>
        <end position="298"/>
    </location>
</feature>
<protein>
    <submittedName>
        <fullName evidence="3">N-acetylmuramidase family protein</fullName>
    </submittedName>
</protein>
<evidence type="ECO:0000259" key="2">
    <source>
        <dbReference type="Pfam" id="PF11860"/>
    </source>
</evidence>
<comment type="caution">
    <text evidence="3">The sequence shown here is derived from an EMBL/GenBank/DDBJ whole genome shotgun (WGS) entry which is preliminary data.</text>
</comment>
<name>A0ABT3HNV0_9FLAO</name>
<dbReference type="Proteomes" id="UP001163719">
    <property type="component" value="Unassembled WGS sequence"/>
</dbReference>
<evidence type="ECO:0000256" key="1">
    <source>
        <dbReference type="SAM" id="MobiDB-lite"/>
    </source>
</evidence>
<dbReference type="InterPro" id="IPR024408">
    <property type="entry name" value="Muramidase"/>
</dbReference>
<dbReference type="Pfam" id="PF11860">
    <property type="entry name" value="Muramidase"/>
    <property type="match status" value="1"/>
</dbReference>
<evidence type="ECO:0000313" key="4">
    <source>
        <dbReference type="Proteomes" id="UP001163719"/>
    </source>
</evidence>